<name>A0ABD0UFW4_DENTH</name>
<evidence type="ECO:0000256" key="3">
    <source>
        <dbReference type="ARBA" id="ARBA00022692"/>
    </source>
</evidence>
<feature type="region of interest" description="Disordered" evidence="6">
    <location>
        <begin position="754"/>
        <end position="811"/>
    </location>
</feature>
<organism evidence="8 9">
    <name type="scientific">Dendrobium thyrsiflorum</name>
    <name type="common">Pinecone-like raceme dendrobium</name>
    <name type="synonym">Orchid</name>
    <dbReference type="NCBI Taxonomy" id="117978"/>
    <lineage>
        <taxon>Eukaryota</taxon>
        <taxon>Viridiplantae</taxon>
        <taxon>Streptophyta</taxon>
        <taxon>Embryophyta</taxon>
        <taxon>Tracheophyta</taxon>
        <taxon>Spermatophyta</taxon>
        <taxon>Magnoliopsida</taxon>
        <taxon>Liliopsida</taxon>
        <taxon>Asparagales</taxon>
        <taxon>Orchidaceae</taxon>
        <taxon>Epidendroideae</taxon>
        <taxon>Malaxideae</taxon>
        <taxon>Dendrobiinae</taxon>
        <taxon>Dendrobium</taxon>
    </lineage>
</organism>
<feature type="transmembrane region" description="Helical" evidence="7">
    <location>
        <begin position="297"/>
        <end position="318"/>
    </location>
</feature>
<evidence type="ECO:0000256" key="1">
    <source>
        <dbReference type="ARBA" id="ARBA00004141"/>
    </source>
</evidence>
<feature type="transmembrane region" description="Helical" evidence="7">
    <location>
        <begin position="217"/>
        <end position="238"/>
    </location>
</feature>
<protein>
    <recommendedName>
        <fullName evidence="10">LMBR1-like membrane protein</fullName>
    </recommendedName>
</protein>
<evidence type="ECO:0000256" key="6">
    <source>
        <dbReference type="SAM" id="MobiDB-lite"/>
    </source>
</evidence>
<dbReference type="AlphaFoldDB" id="A0ABD0UFW4"/>
<feature type="region of interest" description="Disordered" evidence="6">
    <location>
        <begin position="1"/>
        <end position="24"/>
    </location>
</feature>
<feature type="transmembrane region" description="Helical" evidence="7">
    <location>
        <begin position="324"/>
        <end position="349"/>
    </location>
</feature>
<keyword evidence="9" id="KW-1185">Reference proteome</keyword>
<feature type="transmembrane region" description="Helical" evidence="7">
    <location>
        <begin position="188"/>
        <end position="210"/>
    </location>
</feature>
<feature type="compositionally biased region" description="Basic and acidic residues" evidence="6">
    <location>
        <begin position="777"/>
        <end position="799"/>
    </location>
</feature>
<dbReference type="InterPro" id="IPR006876">
    <property type="entry name" value="LMBR1-like_membr_prot"/>
</dbReference>
<comment type="subcellular location">
    <subcellularLocation>
        <location evidence="1">Membrane</location>
        <topology evidence="1">Multi-pass membrane protein</topology>
    </subcellularLocation>
</comment>
<evidence type="ECO:0000256" key="2">
    <source>
        <dbReference type="ARBA" id="ARBA00010487"/>
    </source>
</evidence>
<evidence type="ECO:0000256" key="5">
    <source>
        <dbReference type="ARBA" id="ARBA00023136"/>
    </source>
</evidence>
<feature type="transmembrane region" description="Helical" evidence="7">
    <location>
        <begin position="667"/>
        <end position="688"/>
    </location>
</feature>
<reference evidence="8 9" key="1">
    <citation type="journal article" date="2024" name="Plant Biotechnol. J.">
        <title>Dendrobium thyrsiflorum genome and its molecular insights into genes involved in important horticultural traits.</title>
        <authorList>
            <person name="Chen B."/>
            <person name="Wang J.Y."/>
            <person name="Zheng P.J."/>
            <person name="Li K.L."/>
            <person name="Liang Y.M."/>
            <person name="Chen X.F."/>
            <person name="Zhang C."/>
            <person name="Zhao X."/>
            <person name="He X."/>
            <person name="Zhang G.Q."/>
            <person name="Liu Z.J."/>
            <person name="Xu Q."/>
        </authorList>
    </citation>
    <scope>NUCLEOTIDE SEQUENCE [LARGE SCALE GENOMIC DNA]</scope>
    <source>
        <strain evidence="8">GZMU011</strain>
    </source>
</reference>
<evidence type="ECO:0000313" key="8">
    <source>
        <dbReference type="EMBL" id="KAL0909073.1"/>
    </source>
</evidence>
<dbReference type="Proteomes" id="UP001552299">
    <property type="component" value="Unassembled WGS sequence"/>
</dbReference>
<keyword evidence="4 7" id="KW-1133">Transmembrane helix</keyword>
<keyword evidence="3 7" id="KW-0812">Transmembrane</keyword>
<feature type="region of interest" description="Disordered" evidence="6">
    <location>
        <begin position="112"/>
        <end position="137"/>
    </location>
</feature>
<dbReference type="GO" id="GO:0016020">
    <property type="term" value="C:membrane"/>
    <property type="evidence" value="ECO:0007669"/>
    <property type="project" value="UniProtKB-SubCell"/>
</dbReference>
<evidence type="ECO:0000256" key="4">
    <source>
        <dbReference type="ARBA" id="ARBA00022989"/>
    </source>
</evidence>
<feature type="transmembrane region" description="Helical" evidence="7">
    <location>
        <begin position="531"/>
        <end position="552"/>
    </location>
</feature>
<feature type="transmembrane region" description="Helical" evidence="7">
    <location>
        <begin position="258"/>
        <end position="277"/>
    </location>
</feature>
<dbReference type="InterPro" id="IPR051584">
    <property type="entry name" value="GPCR-associated_LMBR1"/>
</dbReference>
<gene>
    <name evidence="8" type="ORF">M5K25_023597</name>
</gene>
<dbReference type="PANTHER" id="PTHR21355:SF0">
    <property type="entry name" value="G-PROTEIN COUPLED RECEPTOR-ASSOCIATED PROTEIN LMBRD2"/>
    <property type="match status" value="1"/>
</dbReference>
<sequence length="910" mass="102443">MRERGARDSSRLCLPHERNPGNERCSSLRNPHLACVHALLLSSSCFIACSPCVRSSCSSIVLSVVLPRSVLRSPAVRLLLPCLLGLRPFRPPSPDNNPSNHCRSMTEVGLRSFRPPSSDKGRPPSASKVTPPELRKISLPPPPFSISLLAAAARRIADCCSRSISIKWRRIAKVNEEEEGSRKVGDMWVFYSISLPLTLGMIAVTLRYFAGPDVPRYVLFTVGYTWFCSLSFIILVPADIWAALIGHDNAGIAFFWSWSYWSTFALTWVVVPTIQGYEDAGDFTVKERLKTSIHVNLVFYLILGVIGFLGLLLLLIMHRSWNRSIMGLAMACSNTFGLVTGAFLLGFGLSEIPKSVWKNADWNNRQKILSHKVAKMAVKLDDAHQEFSNAIVIAQATSKQMSKRDPLRPYMDVVDNMLVQMFKEDPSFKPSGGRLGENDMDYDTDEKTMATLRRQLKKAHEEYYRCKSEYMTYVMEALELEDTIKNYQHRDSTGWKYISSFRGSRTGAFGSFSDTMELVWRCFLKNRVKKCAAVLLGCMTVAILLAEATILPSGVDLSLFSILINTVGKQEMLVQIAAFVPLMYMCICTYYSLFKIGMLMFYSLTPRQTSSVSLLMICSMVARYAPPISYNFLNLIRLDGDKKTVFEKRMGNIDDAVPFFGQGFNRIYPLIMVIYTVLVAVNFFGRVIDYFGSWKRFRLRNEEENMNGFDQSGIIILQKERSWLEKGHNVGEQVIPLARNFGNVNVDLESGNVSLDKDIDEGPSKEETQKTLKSHRKDNQIHGTSKEALAEKYATRQDRQSSITETSKKNAVSLNSVSSLNPLYSHNQSDVNNTASGSGLSSKWASMKSGFQNFKNNIGARKLLPLREIQEISLPARVSSSESLDEIFQRLKQRPHKDQMGNFDSEDGDT</sequence>
<feature type="transmembrane region" description="Helical" evidence="7">
    <location>
        <begin position="572"/>
        <end position="593"/>
    </location>
</feature>
<feature type="compositionally biased region" description="Basic and acidic residues" evidence="6">
    <location>
        <begin position="755"/>
        <end position="770"/>
    </location>
</feature>
<dbReference type="EMBL" id="JANQDX010000017">
    <property type="protein sequence ID" value="KAL0909073.1"/>
    <property type="molecule type" value="Genomic_DNA"/>
</dbReference>
<keyword evidence="5 7" id="KW-0472">Membrane</keyword>
<comment type="caution">
    <text evidence="8">The sequence shown here is derived from an EMBL/GenBank/DDBJ whole genome shotgun (WGS) entry which is preliminary data.</text>
</comment>
<feature type="transmembrane region" description="Helical" evidence="7">
    <location>
        <begin position="614"/>
        <end position="633"/>
    </location>
</feature>
<comment type="similarity">
    <text evidence="2">Belongs to the LIMR family.</text>
</comment>
<evidence type="ECO:0000313" key="9">
    <source>
        <dbReference type="Proteomes" id="UP001552299"/>
    </source>
</evidence>
<evidence type="ECO:0008006" key="10">
    <source>
        <dbReference type="Google" id="ProtNLM"/>
    </source>
</evidence>
<dbReference type="PANTHER" id="PTHR21355">
    <property type="entry name" value="G-PROTEIN COUPLED RECEPTOR-ASSOCIATED PROTEIN LMBRD2"/>
    <property type="match status" value="1"/>
</dbReference>
<feature type="region of interest" description="Disordered" evidence="6">
    <location>
        <begin position="889"/>
        <end position="910"/>
    </location>
</feature>
<feature type="compositionally biased region" description="Basic and acidic residues" evidence="6">
    <location>
        <begin position="1"/>
        <end position="21"/>
    </location>
</feature>
<dbReference type="Pfam" id="PF04791">
    <property type="entry name" value="LMBR1"/>
    <property type="match status" value="1"/>
</dbReference>
<accession>A0ABD0UFW4</accession>
<proteinExistence type="inferred from homology"/>
<evidence type="ECO:0000256" key="7">
    <source>
        <dbReference type="SAM" id="Phobius"/>
    </source>
</evidence>